<evidence type="ECO:0000256" key="6">
    <source>
        <dbReference type="ARBA" id="ARBA00030025"/>
    </source>
</evidence>
<dbReference type="GO" id="GO:0106361">
    <property type="term" value="F:protein-arginine rhamnosyltransferase activity"/>
    <property type="evidence" value="ECO:0007669"/>
    <property type="project" value="InterPro"/>
</dbReference>
<comment type="catalytic activity">
    <reaction evidence="7">
        <text>dTDP-beta-L-rhamnose + L-arginyl-[protein] = N(omega)-(alpha-L-rhamnosyl)-L-arginyl-[protein] + dTDP + H(+)</text>
        <dbReference type="Rhea" id="RHEA:66692"/>
        <dbReference type="Rhea" id="RHEA-COMP:10532"/>
        <dbReference type="Rhea" id="RHEA-COMP:17096"/>
        <dbReference type="ChEBI" id="CHEBI:15378"/>
        <dbReference type="ChEBI" id="CHEBI:29965"/>
        <dbReference type="ChEBI" id="CHEBI:57510"/>
        <dbReference type="ChEBI" id="CHEBI:58369"/>
        <dbReference type="ChEBI" id="CHEBI:167445"/>
    </reaction>
    <physiologicalReaction direction="left-to-right" evidence="7">
        <dbReference type="Rhea" id="RHEA:66693"/>
    </physiologicalReaction>
</comment>
<reference evidence="8" key="2">
    <citation type="submission" date="2020-09" db="EMBL/GenBank/DDBJ databases">
        <authorList>
            <person name="Sun Q."/>
            <person name="Ohkuma M."/>
        </authorList>
    </citation>
    <scope>NUCLEOTIDE SEQUENCE</scope>
    <source>
        <strain evidence="8">JCM 30078</strain>
    </source>
</reference>
<dbReference type="Pfam" id="PF10093">
    <property type="entry name" value="EarP"/>
    <property type="match status" value="1"/>
</dbReference>
<sequence length="380" mass="43327">MARQWDIFCSVVDNYGDIGVTWRLARQLVAEHGQRVRLWVDDLSAFARICPQADSSATRQEVLGVLVCEWSATLMIDTPIDILVEAFACQLPASIESVLRQQPQAPCWINLEYLSGESWIEGCHRLPSPQAGGLSKYFFFPGFTERTGGLLREADLLQRRDTFQADREAQDQFLSRLGVTRQPGTRLISLFTYENAALAPWLDALCDAPQPMQLLVPESRILPDLVRWAGAPLEMGKPQRHRQIEIHIIPFVSQQDYDHLLWCCDLNIVRGEDSFIRAQWAGRPMLWHIYPQDEDAHIAKLEAFLDHYQSDLPPPAADALRSLWLAWNRAQLPPEPWNASMLDDPSWLSHARAWCEHLNAQHDLATQLVAFVDTHAQPRP</sequence>
<dbReference type="InterPro" id="IPR016633">
    <property type="entry name" value="EarP"/>
</dbReference>
<dbReference type="PIRSF" id="PIRSF015557">
    <property type="entry name" value="UCP015557"/>
    <property type="match status" value="1"/>
</dbReference>
<comment type="function">
    <text evidence="3">Protein-arginine rhamnosyltransferase that catalyzes the transfer of a single rhamnose to elongation factor P (EF-P) on 'Lys-32', a modification required for EF-P-dependent rescue of polyproline stalled ribosomes.</text>
</comment>
<dbReference type="AlphaFoldDB" id="A0A917Q2A1"/>
<evidence type="ECO:0000313" key="9">
    <source>
        <dbReference type="Proteomes" id="UP000635983"/>
    </source>
</evidence>
<gene>
    <name evidence="8" type="ORF">GCM10009304_36270</name>
</gene>
<comment type="caution">
    <text evidence="8">The sequence shown here is derived from an EMBL/GenBank/DDBJ whole genome shotgun (WGS) entry which is preliminary data.</text>
</comment>
<reference evidence="8" key="1">
    <citation type="journal article" date="2014" name="Int. J. Syst. Evol. Microbiol.">
        <title>Complete genome sequence of Corynebacterium casei LMG S-19264T (=DSM 44701T), isolated from a smear-ripened cheese.</title>
        <authorList>
            <consortium name="US DOE Joint Genome Institute (JGI-PGF)"/>
            <person name="Walter F."/>
            <person name="Albersmeier A."/>
            <person name="Kalinowski J."/>
            <person name="Ruckert C."/>
        </authorList>
    </citation>
    <scope>NUCLEOTIDE SEQUENCE</scope>
    <source>
        <strain evidence="8">JCM 30078</strain>
    </source>
</reference>
<organism evidence="8 9">
    <name type="scientific">Pseudomonas matsuisoli</name>
    <dbReference type="NCBI Taxonomy" id="1515666"/>
    <lineage>
        <taxon>Bacteria</taxon>
        <taxon>Pseudomonadati</taxon>
        <taxon>Pseudomonadota</taxon>
        <taxon>Gammaproteobacteria</taxon>
        <taxon>Pseudomonadales</taxon>
        <taxon>Pseudomonadaceae</taxon>
        <taxon>Pseudomonas</taxon>
    </lineage>
</organism>
<evidence type="ECO:0000256" key="3">
    <source>
        <dbReference type="ARBA" id="ARBA00024303"/>
    </source>
</evidence>
<evidence type="ECO:0000256" key="7">
    <source>
        <dbReference type="ARBA" id="ARBA00048472"/>
    </source>
</evidence>
<keyword evidence="9" id="KW-1185">Reference proteome</keyword>
<dbReference type="RefSeq" id="WP_188985248.1">
    <property type="nucleotide sequence ID" value="NZ_BMPO01000009.1"/>
</dbReference>
<keyword evidence="2" id="KW-0808">Transferase</keyword>
<evidence type="ECO:0000256" key="5">
    <source>
        <dbReference type="ARBA" id="ARBA00024416"/>
    </source>
</evidence>
<proteinExistence type="inferred from homology"/>
<protein>
    <recommendedName>
        <fullName evidence="5">Protein-arginine rhamnosyltransferase</fullName>
    </recommendedName>
    <alternativeName>
        <fullName evidence="6">EF-P arginine rhamnosyltransferase</fullName>
    </alternativeName>
</protein>
<dbReference type="EMBL" id="BMPO01000009">
    <property type="protein sequence ID" value="GGK06797.1"/>
    <property type="molecule type" value="Genomic_DNA"/>
</dbReference>
<accession>A0A917Q2A1</accession>
<comment type="similarity">
    <text evidence="4">Belongs to the glycosyltransferase 104 family.</text>
</comment>
<evidence type="ECO:0000256" key="4">
    <source>
        <dbReference type="ARBA" id="ARBA00024346"/>
    </source>
</evidence>
<evidence type="ECO:0000256" key="1">
    <source>
        <dbReference type="ARBA" id="ARBA00022676"/>
    </source>
</evidence>
<name>A0A917Q2A1_9PSED</name>
<dbReference type="Proteomes" id="UP000635983">
    <property type="component" value="Unassembled WGS sequence"/>
</dbReference>
<keyword evidence="1" id="KW-0328">Glycosyltransferase</keyword>
<dbReference type="NCBIfam" id="TIGR03837">
    <property type="entry name" value="efp_Arg_rhamno"/>
    <property type="match status" value="1"/>
</dbReference>
<evidence type="ECO:0000313" key="8">
    <source>
        <dbReference type="EMBL" id="GGK06797.1"/>
    </source>
</evidence>
<evidence type="ECO:0000256" key="2">
    <source>
        <dbReference type="ARBA" id="ARBA00022679"/>
    </source>
</evidence>